<dbReference type="GO" id="GO:0016052">
    <property type="term" value="P:carbohydrate catabolic process"/>
    <property type="evidence" value="ECO:0007669"/>
    <property type="project" value="InterPro"/>
</dbReference>
<gene>
    <name evidence="4" type="ORF">MNBD_BACTEROID06-469</name>
</gene>
<protein>
    <submittedName>
        <fullName evidence="4">Uncharacterized protein</fullName>
    </submittedName>
</protein>
<dbReference type="GO" id="GO:0030246">
    <property type="term" value="F:carbohydrate binding"/>
    <property type="evidence" value="ECO:0007669"/>
    <property type="project" value="InterPro"/>
</dbReference>
<sequence length="508" mass="57418">MSGTNITYDIVIFAQHLALMKQVLLVAIISIPFFAVSQNLPQEAKVSISKAIDLIKVDGILNEETWAKADVAKDFYQSYPVDNDFATSQTEVRIAFDDNFMYFGIICYDPSPGKYIVESLRRDWGFRNTENVGIYIDPFNDKTNGFIFALSPYNVQREGLIANARDISTDWDNKWYSEVTNFEDKWIVEIAIPFKTLRYKNNLTEWNIQFIRNDVKNNEISGWTAVAQQFRPSNLGFAGKLIWNEPPPPPKPNISVIPYVLGQATKDYEEGTDAEPIGKIGLDAKIAVTSSLNLDLTVNPDFSQVEVDQQIVNLDRFELFFPERRQFFLENSDLYARSGFPSSRAFFSRRIGIASDTSGNRVEIPILFGARLSGKINKDWRIGLMNMQTAARKGSVLPGTENVNGGSNLSGQNYTAAVIQRQLWTRSNIGAIFINRQSTQYDPTDTTNSTSAFNRVAGVDFNFADKTNTWIANVYVHTSFDPVSKKNAISQGSFVGYQSRHWTLFYGY</sequence>
<dbReference type="InterPro" id="IPR045670">
    <property type="entry name" value="DUF5916"/>
</dbReference>
<evidence type="ECO:0000259" key="3">
    <source>
        <dbReference type="Pfam" id="PF19313"/>
    </source>
</evidence>
<feature type="non-terminal residue" evidence="4">
    <location>
        <position position="508"/>
    </location>
</feature>
<keyword evidence="1" id="KW-0812">Transmembrane</keyword>
<evidence type="ECO:0000256" key="1">
    <source>
        <dbReference type="SAM" id="Phobius"/>
    </source>
</evidence>
<dbReference type="AlphaFoldDB" id="A0A3B0UGX6"/>
<dbReference type="SUPFAM" id="SSF49344">
    <property type="entry name" value="CBD9-like"/>
    <property type="match status" value="1"/>
</dbReference>
<feature type="transmembrane region" description="Helical" evidence="1">
    <location>
        <begin position="12"/>
        <end position="35"/>
    </location>
</feature>
<dbReference type="Pfam" id="PF19313">
    <property type="entry name" value="DUF5916"/>
    <property type="match status" value="1"/>
</dbReference>
<feature type="domain" description="DUF5916" evidence="3">
    <location>
        <begin position="254"/>
        <end position="480"/>
    </location>
</feature>
<reference evidence="4" key="1">
    <citation type="submission" date="2018-06" db="EMBL/GenBank/DDBJ databases">
        <authorList>
            <person name="Zhirakovskaya E."/>
        </authorList>
    </citation>
    <scope>NUCLEOTIDE SEQUENCE</scope>
</reference>
<organism evidence="4">
    <name type="scientific">hydrothermal vent metagenome</name>
    <dbReference type="NCBI Taxonomy" id="652676"/>
    <lineage>
        <taxon>unclassified sequences</taxon>
        <taxon>metagenomes</taxon>
        <taxon>ecological metagenomes</taxon>
    </lineage>
</organism>
<dbReference type="Pfam" id="PF06452">
    <property type="entry name" value="CBM9_1"/>
    <property type="match status" value="1"/>
</dbReference>
<accession>A0A3B0UGX6</accession>
<proteinExistence type="predicted"/>
<dbReference type="InterPro" id="IPR010502">
    <property type="entry name" value="Carb-bd_dom_fam9"/>
</dbReference>
<dbReference type="EMBL" id="UOES01000395">
    <property type="protein sequence ID" value="VAW28400.1"/>
    <property type="molecule type" value="Genomic_DNA"/>
</dbReference>
<feature type="domain" description="Carbohydrate-binding" evidence="2">
    <location>
        <begin position="57"/>
        <end position="220"/>
    </location>
</feature>
<evidence type="ECO:0000313" key="4">
    <source>
        <dbReference type="EMBL" id="VAW28400.1"/>
    </source>
</evidence>
<dbReference type="Gene3D" id="2.60.40.1190">
    <property type="match status" value="1"/>
</dbReference>
<dbReference type="CDD" id="cd09618">
    <property type="entry name" value="CBM9_like_2"/>
    <property type="match status" value="1"/>
</dbReference>
<dbReference type="GO" id="GO:0004553">
    <property type="term" value="F:hydrolase activity, hydrolyzing O-glycosyl compounds"/>
    <property type="evidence" value="ECO:0007669"/>
    <property type="project" value="InterPro"/>
</dbReference>
<keyword evidence="1" id="KW-0472">Membrane</keyword>
<keyword evidence="1" id="KW-1133">Transmembrane helix</keyword>
<evidence type="ECO:0000259" key="2">
    <source>
        <dbReference type="Pfam" id="PF06452"/>
    </source>
</evidence>
<name>A0A3B0UGX6_9ZZZZ</name>